<dbReference type="InterPro" id="IPR009061">
    <property type="entry name" value="DNA-bd_dom_put_sf"/>
</dbReference>
<protein>
    <submittedName>
        <fullName evidence="5">Zinc-responsive transcriptional regulator</fullName>
    </submittedName>
</protein>
<dbReference type="RefSeq" id="WP_054875522.1">
    <property type="nucleotide sequence ID" value="NZ_LKET01000032.1"/>
</dbReference>
<evidence type="ECO:0000313" key="5">
    <source>
        <dbReference type="EMBL" id="KPU44342.1"/>
    </source>
</evidence>
<dbReference type="Gene3D" id="1.10.1660.10">
    <property type="match status" value="1"/>
</dbReference>
<dbReference type="OrthoDB" id="9773308at2"/>
<keyword evidence="6" id="KW-1185">Reference proteome</keyword>
<dbReference type="SUPFAM" id="SSF46955">
    <property type="entry name" value="Putative DNA-binding domain"/>
    <property type="match status" value="1"/>
</dbReference>
<feature type="domain" description="HTH merR-type" evidence="4">
    <location>
        <begin position="1"/>
        <end position="71"/>
    </location>
</feature>
<dbReference type="SMART" id="SM00422">
    <property type="entry name" value="HTH_MERR"/>
    <property type="match status" value="1"/>
</dbReference>
<name>A0A0P8W9I0_9CLOT</name>
<sequence>MGYKIGDVSKLLNMPVETIRYYETKNIIRPYRLENSKYRVYETWDIFYLMQCMKYKSFNLSLEEIAQVINNGSLQYILDKINEKDLEIREKISHDTLLAEKLEELIKKLETITLNQGNYWIQKLPERYYLYCVESDGDSYNDFDLSNPLFSQWLQYYPFVTACKHTSIHDFYNYLNREKWSLTIEKKYAEIFKLAINEYVKILPEQVYITTIVNAGEKGELSVQLLEPAISYTESKGYKISGDILGELLVRTHESGKYHRFFELMIPIQK</sequence>
<evidence type="ECO:0000259" key="4">
    <source>
        <dbReference type="PROSITE" id="PS50937"/>
    </source>
</evidence>
<dbReference type="InterPro" id="IPR000551">
    <property type="entry name" value="MerR-type_HTH_dom"/>
</dbReference>
<evidence type="ECO:0000256" key="2">
    <source>
        <dbReference type="ARBA" id="ARBA00023125"/>
    </source>
</evidence>
<evidence type="ECO:0000256" key="3">
    <source>
        <dbReference type="ARBA" id="ARBA00023163"/>
    </source>
</evidence>
<evidence type="ECO:0000313" key="6">
    <source>
        <dbReference type="Proteomes" id="UP000050326"/>
    </source>
</evidence>
<keyword evidence="1" id="KW-0805">Transcription regulation</keyword>
<dbReference type="Pfam" id="PF13411">
    <property type="entry name" value="MerR_1"/>
    <property type="match status" value="1"/>
</dbReference>
<dbReference type="Proteomes" id="UP000050326">
    <property type="component" value="Unassembled WGS sequence"/>
</dbReference>
<dbReference type="PANTHER" id="PTHR30204:SF94">
    <property type="entry name" value="HEAVY METAL-DEPENDENT TRANSCRIPTIONAL REGULATOR HI_0293-RELATED"/>
    <property type="match status" value="1"/>
</dbReference>
<dbReference type="CDD" id="cd00592">
    <property type="entry name" value="HTH_MerR-like"/>
    <property type="match status" value="1"/>
</dbReference>
<reference evidence="5 6" key="1">
    <citation type="submission" date="2015-09" db="EMBL/GenBank/DDBJ databases">
        <title>Genome sequence of Oxobacter pfennigii DSM 3222.</title>
        <authorList>
            <person name="Poehlein A."/>
            <person name="Bengelsdorf F.R."/>
            <person name="Schiel-Bengelsdorf B."/>
            <person name="Duerre P."/>
            <person name="Daniel R."/>
        </authorList>
    </citation>
    <scope>NUCLEOTIDE SEQUENCE [LARGE SCALE GENOMIC DNA]</scope>
    <source>
        <strain evidence="5 6">DSM 3222</strain>
    </source>
</reference>
<keyword evidence="3" id="KW-0804">Transcription</keyword>
<dbReference type="AlphaFoldDB" id="A0A0P8W9I0"/>
<accession>A0A0P8W9I0</accession>
<gene>
    <name evidence="5" type="ORF">OXPF_25120</name>
</gene>
<dbReference type="PANTHER" id="PTHR30204">
    <property type="entry name" value="REDOX-CYCLING DRUG-SENSING TRANSCRIPTIONAL ACTIVATOR SOXR"/>
    <property type="match status" value="1"/>
</dbReference>
<keyword evidence="2" id="KW-0238">DNA-binding</keyword>
<organism evidence="5 6">
    <name type="scientific">Oxobacter pfennigii</name>
    <dbReference type="NCBI Taxonomy" id="36849"/>
    <lineage>
        <taxon>Bacteria</taxon>
        <taxon>Bacillati</taxon>
        <taxon>Bacillota</taxon>
        <taxon>Clostridia</taxon>
        <taxon>Eubacteriales</taxon>
        <taxon>Clostridiaceae</taxon>
        <taxon>Oxobacter</taxon>
    </lineage>
</organism>
<comment type="caution">
    <text evidence="5">The sequence shown here is derived from an EMBL/GenBank/DDBJ whole genome shotgun (WGS) entry which is preliminary data.</text>
</comment>
<dbReference type="InterPro" id="IPR047057">
    <property type="entry name" value="MerR_fam"/>
</dbReference>
<proteinExistence type="predicted"/>
<dbReference type="PROSITE" id="PS50937">
    <property type="entry name" value="HTH_MERR_2"/>
    <property type="match status" value="1"/>
</dbReference>
<dbReference type="EMBL" id="LKET01000032">
    <property type="protein sequence ID" value="KPU44342.1"/>
    <property type="molecule type" value="Genomic_DNA"/>
</dbReference>
<dbReference type="GO" id="GO:0003677">
    <property type="term" value="F:DNA binding"/>
    <property type="evidence" value="ECO:0007669"/>
    <property type="project" value="UniProtKB-KW"/>
</dbReference>
<dbReference type="GO" id="GO:0003700">
    <property type="term" value="F:DNA-binding transcription factor activity"/>
    <property type="evidence" value="ECO:0007669"/>
    <property type="project" value="InterPro"/>
</dbReference>
<evidence type="ECO:0000256" key="1">
    <source>
        <dbReference type="ARBA" id="ARBA00023015"/>
    </source>
</evidence>
<dbReference type="STRING" id="36849.OXPF_25120"/>